<evidence type="ECO:0000256" key="1">
    <source>
        <dbReference type="SAM" id="Phobius"/>
    </source>
</evidence>
<keyword evidence="1" id="KW-0472">Membrane</keyword>
<evidence type="ECO:0000313" key="2">
    <source>
        <dbReference type="EMBL" id="MPN58869.1"/>
    </source>
</evidence>
<protein>
    <submittedName>
        <fullName evidence="2">Uncharacterized protein</fullName>
    </submittedName>
</protein>
<feature type="transmembrane region" description="Helical" evidence="1">
    <location>
        <begin position="37"/>
        <end position="63"/>
    </location>
</feature>
<name>A0A645J852_9ZZZZ</name>
<organism evidence="2">
    <name type="scientific">bioreactor metagenome</name>
    <dbReference type="NCBI Taxonomy" id="1076179"/>
    <lineage>
        <taxon>unclassified sequences</taxon>
        <taxon>metagenomes</taxon>
        <taxon>ecological metagenomes</taxon>
    </lineage>
</organism>
<sequence>MSNTVVESDPLVVDSLVAESPVADSVELLAVRVSDTFAVVAACLVADVVSSVALLAAGLATALGAPGNFIKNSLSVGGRQLWSSHACHSTIANKETESADNTRTF</sequence>
<comment type="caution">
    <text evidence="2">The sequence shown here is derived from an EMBL/GenBank/DDBJ whole genome shotgun (WGS) entry which is preliminary data.</text>
</comment>
<reference evidence="2" key="1">
    <citation type="submission" date="2019-08" db="EMBL/GenBank/DDBJ databases">
        <authorList>
            <person name="Kucharzyk K."/>
            <person name="Murdoch R.W."/>
            <person name="Higgins S."/>
            <person name="Loffler F."/>
        </authorList>
    </citation>
    <scope>NUCLEOTIDE SEQUENCE</scope>
</reference>
<dbReference type="AlphaFoldDB" id="A0A645J852"/>
<gene>
    <name evidence="2" type="ORF">SDC9_206585</name>
</gene>
<proteinExistence type="predicted"/>
<accession>A0A645J852</accession>
<dbReference type="EMBL" id="VSSQ01132158">
    <property type="protein sequence ID" value="MPN58869.1"/>
    <property type="molecule type" value="Genomic_DNA"/>
</dbReference>
<keyword evidence="1" id="KW-1133">Transmembrane helix</keyword>
<keyword evidence="1" id="KW-0812">Transmembrane</keyword>